<proteinExistence type="inferred from homology"/>
<dbReference type="SUPFAM" id="SSF48452">
    <property type="entry name" value="TPR-like"/>
    <property type="match status" value="2"/>
</dbReference>
<evidence type="ECO:0000256" key="5">
    <source>
        <dbReference type="ARBA" id="ARBA00038253"/>
    </source>
</evidence>
<dbReference type="GO" id="GO:0005737">
    <property type="term" value="C:cytoplasm"/>
    <property type="evidence" value="ECO:0007669"/>
    <property type="project" value="UniProtKB-SubCell"/>
</dbReference>
<sequence>MNQNPTYHFKFTKKICFLIILLLIPFFGLTQTQQECEKIIQNGIEKMFNKEHAQSLELLVKAKTMAEANGWNKESFRATNNIGANYYLMLDYGEALKYYLEAYEIATEMSDNSQVMTVLNNIAILYFQEGNNQKAYDYFLKAYNIAKENKLEEKKGLYATNLGLVLNKLKKTDEASVYINEAISLVKNDSNNSLMVKMALAENRMLKGFNDEAEKTALSILPELKGEEQIENKIFTLLVLAQIHEKKNDYPKAENYAFQARNLAHTFQDKVDTYEYLSQILAKSQKYEPSLLYKDSVIMMKDSLNSAKNTKLFENGKIKFEIQNYQYELEQTQRRLEYERKFFYTIIAAGLLVMILVIWIFRNNAVKHKQQEKIAELELNKERTDNLIREKQLREKEALALLEQERLRNELELKNRKLTAKEVHQSSRNELIEDVIKLLSQQPEVSRNENLSKYTRELKNHLKQDTQWESFFKHFEESNQGYIDRLKTKHPDLIASEVRFIIYVYMNLSNKEISSLLNITPQSCRKRKERISKKLQIQEGMTLYSYLSTI</sequence>
<dbReference type="InterPro" id="IPR019734">
    <property type="entry name" value="TPR_rpt"/>
</dbReference>
<dbReference type="SMART" id="SM00028">
    <property type="entry name" value="TPR"/>
    <property type="match status" value="4"/>
</dbReference>
<feature type="transmembrane region" description="Helical" evidence="8">
    <location>
        <begin position="342"/>
        <end position="361"/>
    </location>
</feature>
<dbReference type="PROSITE" id="PS50005">
    <property type="entry name" value="TPR"/>
    <property type="match status" value="1"/>
</dbReference>
<protein>
    <submittedName>
        <fullName evidence="9">Tetratricopeptide repeat-containing protein</fullName>
    </submittedName>
</protein>
<keyword evidence="7" id="KW-0175">Coiled coil</keyword>
<dbReference type="SUPFAM" id="SSF46894">
    <property type="entry name" value="C-terminal effector domain of the bipartite response regulators"/>
    <property type="match status" value="1"/>
</dbReference>
<evidence type="ECO:0000256" key="6">
    <source>
        <dbReference type="PROSITE-ProRule" id="PRU00339"/>
    </source>
</evidence>
<comment type="similarity">
    <text evidence="5">Belongs to the Rap family.</text>
</comment>
<feature type="repeat" description="TPR" evidence="6">
    <location>
        <begin position="116"/>
        <end position="149"/>
    </location>
</feature>
<dbReference type="GO" id="GO:0006355">
    <property type="term" value="P:regulation of DNA-templated transcription"/>
    <property type="evidence" value="ECO:0007669"/>
    <property type="project" value="InterPro"/>
</dbReference>
<gene>
    <name evidence="9" type="ORF">SAMN06296427_101141</name>
</gene>
<keyword evidence="10" id="KW-1185">Reference proteome</keyword>
<dbReference type="Pfam" id="PF13424">
    <property type="entry name" value="TPR_12"/>
    <property type="match status" value="1"/>
</dbReference>
<dbReference type="GO" id="GO:0003677">
    <property type="term" value="F:DNA binding"/>
    <property type="evidence" value="ECO:0007669"/>
    <property type="project" value="InterPro"/>
</dbReference>
<dbReference type="Proteomes" id="UP000192393">
    <property type="component" value="Unassembled WGS sequence"/>
</dbReference>
<evidence type="ECO:0000256" key="3">
    <source>
        <dbReference type="ARBA" id="ARBA00022737"/>
    </source>
</evidence>
<dbReference type="PANTHER" id="PTHR46630">
    <property type="entry name" value="TETRATRICOPEPTIDE REPEAT PROTEIN 29"/>
    <property type="match status" value="1"/>
</dbReference>
<keyword evidence="8" id="KW-1133">Transmembrane helix</keyword>
<reference evidence="10" key="1">
    <citation type="submission" date="2017-04" db="EMBL/GenBank/DDBJ databases">
        <authorList>
            <person name="Varghese N."/>
            <person name="Submissions S."/>
        </authorList>
    </citation>
    <scope>NUCLEOTIDE SEQUENCE [LARGE SCALE GENOMIC DNA]</scope>
    <source>
        <strain evidence="10">CGMCC 1.12708</strain>
    </source>
</reference>
<name>A0A1W1Y9I3_9FLAO</name>
<keyword evidence="2" id="KW-0963">Cytoplasm</keyword>
<dbReference type="EMBL" id="FWXS01000001">
    <property type="protein sequence ID" value="SMC32817.1"/>
    <property type="molecule type" value="Genomic_DNA"/>
</dbReference>
<comment type="subcellular location">
    <subcellularLocation>
        <location evidence="1">Cytoplasm</location>
    </subcellularLocation>
</comment>
<dbReference type="AlphaFoldDB" id="A0A1W1Y9I3"/>
<dbReference type="InterPro" id="IPR011990">
    <property type="entry name" value="TPR-like_helical_dom_sf"/>
</dbReference>
<keyword evidence="4 6" id="KW-0802">TPR repeat</keyword>
<evidence type="ECO:0000256" key="7">
    <source>
        <dbReference type="SAM" id="Coils"/>
    </source>
</evidence>
<organism evidence="9 10">
    <name type="scientific">Moheibacter sediminis</name>
    <dbReference type="NCBI Taxonomy" id="1434700"/>
    <lineage>
        <taxon>Bacteria</taxon>
        <taxon>Pseudomonadati</taxon>
        <taxon>Bacteroidota</taxon>
        <taxon>Flavobacteriia</taxon>
        <taxon>Flavobacteriales</taxon>
        <taxon>Weeksellaceae</taxon>
        <taxon>Moheibacter</taxon>
    </lineage>
</organism>
<evidence type="ECO:0000313" key="9">
    <source>
        <dbReference type="EMBL" id="SMC32817.1"/>
    </source>
</evidence>
<accession>A0A1W1Y9I3</accession>
<keyword evidence="8" id="KW-0472">Membrane</keyword>
<feature type="coiled-coil region" evidence="7">
    <location>
        <begin position="367"/>
        <end position="421"/>
    </location>
</feature>
<evidence type="ECO:0000256" key="2">
    <source>
        <dbReference type="ARBA" id="ARBA00022490"/>
    </source>
</evidence>
<keyword evidence="8" id="KW-0812">Transmembrane</keyword>
<dbReference type="InterPro" id="IPR051476">
    <property type="entry name" value="Bac_ResReg_Asp_Phosphatase"/>
</dbReference>
<evidence type="ECO:0000256" key="4">
    <source>
        <dbReference type="ARBA" id="ARBA00022803"/>
    </source>
</evidence>
<dbReference type="Gene3D" id="1.25.40.10">
    <property type="entry name" value="Tetratricopeptide repeat domain"/>
    <property type="match status" value="1"/>
</dbReference>
<evidence type="ECO:0000256" key="8">
    <source>
        <dbReference type="SAM" id="Phobius"/>
    </source>
</evidence>
<dbReference type="STRING" id="1434700.SAMN06296427_101141"/>
<keyword evidence="3" id="KW-0677">Repeat</keyword>
<evidence type="ECO:0000313" key="10">
    <source>
        <dbReference type="Proteomes" id="UP000192393"/>
    </source>
</evidence>
<dbReference type="PANTHER" id="PTHR46630:SF1">
    <property type="entry name" value="TETRATRICOPEPTIDE REPEAT PROTEIN 29"/>
    <property type="match status" value="1"/>
</dbReference>
<dbReference type="InterPro" id="IPR016032">
    <property type="entry name" value="Sig_transdc_resp-reg_C-effctor"/>
</dbReference>
<evidence type="ECO:0000256" key="1">
    <source>
        <dbReference type="ARBA" id="ARBA00004496"/>
    </source>
</evidence>